<proteinExistence type="predicted"/>
<dbReference type="Pfam" id="PF13699">
    <property type="entry name" value="eCIS_core"/>
    <property type="match status" value="1"/>
</dbReference>
<evidence type="ECO:0000313" key="4">
    <source>
        <dbReference type="Proteomes" id="UP001401887"/>
    </source>
</evidence>
<accession>A0ABP9WEX9</accession>
<evidence type="ECO:0000256" key="1">
    <source>
        <dbReference type="SAM" id="MobiDB-lite"/>
    </source>
</evidence>
<dbReference type="InterPro" id="IPR025295">
    <property type="entry name" value="eCIS_core_dom"/>
</dbReference>
<reference evidence="3 4" key="1">
    <citation type="submission" date="2024-02" db="EMBL/GenBank/DDBJ databases">
        <title>Deinococcus carri NBRC 110142.</title>
        <authorList>
            <person name="Ichikawa N."/>
            <person name="Katano-Makiyama Y."/>
            <person name="Hidaka K."/>
        </authorList>
    </citation>
    <scope>NUCLEOTIDE SEQUENCE [LARGE SCALE GENOMIC DNA]</scope>
    <source>
        <strain evidence="3 4">NBRC 110142</strain>
    </source>
</reference>
<dbReference type="EMBL" id="BAABRP010000034">
    <property type="protein sequence ID" value="GAA5515045.1"/>
    <property type="molecule type" value="Genomic_DNA"/>
</dbReference>
<evidence type="ECO:0000313" key="3">
    <source>
        <dbReference type="EMBL" id="GAA5515045.1"/>
    </source>
</evidence>
<organism evidence="3 4">
    <name type="scientific">Deinococcus carri</name>
    <dbReference type="NCBI Taxonomy" id="1211323"/>
    <lineage>
        <taxon>Bacteria</taxon>
        <taxon>Thermotogati</taxon>
        <taxon>Deinococcota</taxon>
        <taxon>Deinococci</taxon>
        <taxon>Deinococcales</taxon>
        <taxon>Deinococcaceae</taxon>
        <taxon>Deinococcus</taxon>
    </lineage>
</organism>
<gene>
    <name evidence="3" type="ORF">Dcar01_03809</name>
</gene>
<comment type="caution">
    <text evidence="3">The sequence shown here is derived from an EMBL/GenBank/DDBJ whole genome shotgun (WGS) entry which is preliminary data.</text>
</comment>
<feature type="domain" description="eCIS core" evidence="2">
    <location>
        <begin position="263"/>
        <end position="340"/>
    </location>
</feature>
<dbReference type="SUPFAM" id="SSF53474">
    <property type="entry name" value="alpha/beta-Hydrolases"/>
    <property type="match status" value="1"/>
</dbReference>
<dbReference type="RefSeq" id="WP_345468450.1">
    <property type="nucleotide sequence ID" value="NZ_BAABRP010000034.1"/>
</dbReference>
<sequence length="973" mass="105397">MTFDTKKKAASVVSAFTPPTLHQQVQRQPVEQALTRMAEQVSAVPAVPFTTTNSRSVSAVVQRTRMAPALTAADLLIAEQAILQRVASEVQASEVAVSASRQALAERGLRPESAAILQRRAPKSLPTPPVLTALQRQAVTHTAQQAVTAAFTRDARYLPGAVRAELALDALQRAVQQGADSDVLQARLSEVAKTPQDQAAVQRAVTLQRQQEAREAQVRDGHALQVAHLGLQRQLDEALARHTEANLGTVTQRVQARQGGGEPLPSAVQRHLEAGLNADLSRVRVHTDEEATKLAAGVQAEAFTSGQDIYFAANRYDPTSESGLKLLAHETTHTVQQAQGKVAPGLDPDAGLEAQAQEMGERLASLAPSPQAATPDGPQASGPASTRGALQRASSPAVQRKTAPPTAAALVEALHKPGSGEAVITTALSHDLPEAFWTKVMALGSQNYGRDWSDAALKKLPAPLKAKLTLALLGGEQELTYAAFINQLAYLVYSNDPSLNDAKQISGQAGKKAQGILQAAGYQAHPTIHGYWGFQMRVFTPIKGHPKPIGRKTIVAFRGTEGIKFLPKAYEQASKEPRFAKSNESGLDTMTDLAAYHTGYSQYEANEKQIIGPALKAYGADLVATGHSLGGALAQITVVKNPNRFSEVYTFQGANIKKSDVEKLAAMQKVKARYYRVTGDSVPSSGEKGIPGQVYEFDRKAGTGGINVGATWRRVWKDTGEKTESPDASDGHNSPILLEVLQDLQGQGLAKNALAQNLVKNGSQDPNELAGFDAIMPLIRTVPSSLDTTPGKEGLKQAVTGSLFVPQFRTTYENNVVYNLLLEQILPRLQKMTVQAMGQPRKLIGELTLLSTQIPQFKVTHTVQSLQMLDVILKQPEAKLYQALEAYRTGIKASANQSISVYNAPTLREMEYQYERFLAYKQRFLKLDIPQKVFDENRNRLMQLRHLLDLWYSAHPAADGLYSSALGLLPQHR</sequence>
<protein>
    <recommendedName>
        <fullName evidence="2">eCIS core domain-containing protein</fullName>
    </recommendedName>
</protein>
<name>A0ABP9WEX9_9DEIO</name>
<keyword evidence="4" id="KW-1185">Reference proteome</keyword>
<dbReference type="Pfam" id="PF26363">
    <property type="entry name" value="Phospholipase-like"/>
    <property type="match status" value="1"/>
</dbReference>
<dbReference type="Gene3D" id="3.40.50.1820">
    <property type="entry name" value="alpha/beta hydrolase"/>
    <property type="match status" value="1"/>
</dbReference>
<feature type="region of interest" description="Disordered" evidence="1">
    <location>
        <begin position="366"/>
        <end position="405"/>
    </location>
</feature>
<evidence type="ECO:0000259" key="2">
    <source>
        <dbReference type="Pfam" id="PF13699"/>
    </source>
</evidence>
<dbReference type="InterPro" id="IPR029058">
    <property type="entry name" value="AB_hydrolase_fold"/>
</dbReference>
<dbReference type="Proteomes" id="UP001401887">
    <property type="component" value="Unassembled WGS sequence"/>
</dbReference>